<accession>A0A9Q3ER96</accession>
<dbReference type="Proteomes" id="UP000765509">
    <property type="component" value="Unassembled WGS sequence"/>
</dbReference>
<gene>
    <name evidence="2" type="ORF">O181_065554</name>
</gene>
<reference evidence="2" key="1">
    <citation type="submission" date="2021-03" db="EMBL/GenBank/DDBJ databases">
        <title>Draft genome sequence of rust myrtle Austropuccinia psidii MF-1, a brazilian biotype.</title>
        <authorList>
            <person name="Quecine M.C."/>
            <person name="Pachon D.M.R."/>
            <person name="Bonatelli M.L."/>
            <person name="Correr F.H."/>
            <person name="Franceschini L.M."/>
            <person name="Leite T.F."/>
            <person name="Margarido G.R.A."/>
            <person name="Almeida C.A."/>
            <person name="Ferrarezi J.A."/>
            <person name="Labate C.A."/>
        </authorList>
    </citation>
    <scope>NUCLEOTIDE SEQUENCE</scope>
    <source>
        <strain evidence="2">MF-1</strain>
    </source>
</reference>
<name>A0A9Q3ER96_9BASI</name>
<organism evidence="2 3">
    <name type="scientific">Austropuccinia psidii MF-1</name>
    <dbReference type="NCBI Taxonomy" id="1389203"/>
    <lineage>
        <taxon>Eukaryota</taxon>
        <taxon>Fungi</taxon>
        <taxon>Dikarya</taxon>
        <taxon>Basidiomycota</taxon>
        <taxon>Pucciniomycotina</taxon>
        <taxon>Pucciniomycetes</taxon>
        <taxon>Pucciniales</taxon>
        <taxon>Sphaerophragmiaceae</taxon>
        <taxon>Austropuccinia</taxon>
    </lineage>
</organism>
<dbReference type="AlphaFoldDB" id="A0A9Q3ER96"/>
<comment type="caution">
    <text evidence="2">The sequence shown here is derived from an EMBL/GenBank/DDBJ whole genome shotgun (WGS) entry which is preliminary data.</text>
</comment>
<protein>
    <submittedName>
        <fullName evidence="2">Uncharacterized protein</fullName>
    </submittedName>
</protein>
<feature type="region of interest" description="Disordered" evidence="1">
    <location>
        <begin position="1"/>
        <end position="39"/>
    </location>
</feature>
<evidence type="ECO:0000313" key="2">
    <source>
        <dbReference type="EMBL" id="MBW0525839.1"/>
    </source>
</evidence>
<dbReference type="EMBL" id="AVOT02032110">
    <property type="protein sequence ID" value="MBW0525839.1"/>
    <property type="molecule type" value="Genomic_DNA"/>
</dbReference>
<proteinExistence type="predicted"/>
<evidence type="ECO:0000313" key="3">
    <source>
        <dbReference type="Proteomes" id="UP000765509"/>
    </source>
</evidence>
<sequence>MKTLGTHFGQGSPWTTFQPMASGNHQRPQDQLRNPSPQLKGDFPIPPCILYSRLHEWCIYGIIYHYAPFLLSNSMVTFSGPNSTIPNQGPKIQRPFLRRTLQLISMEVHGGYQKTIQGPQPPGSAGVGWKLFQDYSKGHSQRLLIIQSVFKAESTSILLGQLNWSIQEAINSTSMSLDQLGQFIFHCGNSITQFNSQDDQSFIYPIQTIQLDYSPYRISLSVFHIYWPPFIT</sequence>
<keyword evidence="3" id="KW-1185">Reference proteome</keyword>
<evidence type="ECO:0000256" key="1">
    <source>
        <dbReference type="SAM" id="MobiDB-lite"/>
    </source>
</evidence>
<feature type="compositionally biased region" description="Polar residues" evidence="1">
    <location>
        <begin position="12"/>
        <end position="37"/>
    </location>
</feature>